<evidence type="ECO:0000313" key="1">
    <source>
        <dbReference type="EMBL" id="ELP90881.1"/>
    </source>
</evidence>
<dbReference type="VEuPathDB" id="AmoebaDB:EIN_359740"/>
<protein>
    <submittedName>
        <fullName evidence="1">Uncharacterized protein</fullName>
    </submittedName>
</protein>
<evidence type="ECO:0000313" key="2">
    <source>
        <dbReference type="Proteomes" id="UP000014680"/>
    </source>
</evidence>
<reference evidence="1 2" key="1">
    <citation type="submission" date="2012-10" db="EMBL/GenBank/DDBJ databases">
        <authorList>
            <person name="Zafar N."/>
            <person name="Inman J."/>
            <person name="Hall N."/>
            <person name="Lorenzi H."/>
            <person name="Caler E."/>
        </authorList>
    </citation>
    <scope>NUCLEOTIDE SEQUENCE [LARGE SCALE GENOMIC DNA]</scope>
    <source>
        <strain evidence="1 2">IP1</strain>
    </source>
</reference>
<dbReference type="AlphaFoldDB" id="A0A0A1UB99"/>
<organism evidence="1 2">
    <name type="scientific">Entamoeba invadens IP1</name>
    <dbReference type="NCBI Taxonomy" id="370355"/>
    <lineage>
        <taxon>Eukaryota</taxon>
        <taxon>Amoebozoa</taxon>
        <taxon>Evosea</taxon>
        <taxon>Archamoebae</taxon>
        <taxon>Mastigamoebida</taxon>
        <taxon>Entamoebidae</taxon>
        <taxon>Entamoeba</taxon>
    </lineage>
</organism>
<dbReference type="Proteomes" id="UP000014680">
    <property type="component" value="Unassembled WGS sequence"/>
</dbReference>
<keyword evidence="2" id="KW-1185">Reference proteome</keyword>
<proteinExistence type="predicted"/>
<sequence length="140" mass="15865">MSVPRKRGLTVSRKIKVVSPLKNNPIIVDSDYTQEMPNIPMRIHQASDRSISTNPQCDLTNFFVQNYKTESTTPPPPTSPVSKIITPKFSLVDSLIQNYDSESISVIQQLSILQKKQFTFMERPLKDLIQSLNTDNTSLL</sequence>
<dbReference type="KEGG" id="eiv:EIN_359740"/>
<dbReference type="RefSeq" id="XP_004257652.1">
    <property type="nucleotide sequence ID" value="XM_004257604.1"/>
</dbReference>
<name>A0A0A1UB99_ENTIV</name>
<dbReference type="OMA" id="NIPMRIH"/>
<dbReference type="GeneID" id="14889912"/>
<dbReference type="OrthoDB" id="28342at2759"/>
<accession>A0A0A1UB99</accession>
<gene>
    <name evidence="1" type="ORF">EIN_359740</name>
</gene>
<dbReference type="EMBL" id="KB206483">
    <property type="protein sequence ID" value="ELP90881.1"/>
    <property type="molecule type" value="Genomic_DNA"/>
</dbReference>